<dbReference type="SUPFAM" id="SSF55961">
    <property type="entry name" value="Bet v1-like"/>
    <property type="match status" value="1"/>
</dbReference>
<dbReference type="PANTHER" id="PTHR31385:SF1">
    <property type="entry name" value="PUTATIVE (DUF220)-RELATED"/>
    <property type="match status" value="1"/>
</dbReference>
<evidence type="ECO:0008006" key="4">
    <source>
        <dbReference type="Google" id="ProtNLM"/>
    </source>
</evidence>
<evidence type="ECO:0000256" key="1">
    <source>
        <dbReference type="SAM" id="MobiDB-lite"/>
    </source>
</evidence>
<protein>
    <recommendedName>
        <fullName evidence="4">Coenzyme Q-binding protein COQ10 START domain-containing protein</fullName>
    </recommendedName>
</protein>
<sequence>MKVALQAKVDLPPEEVYEILTAPDNAAVFKGIKKVPYRKVLEDDGRGKQKVEVEQLAAWKLLMFSGSFSTRLYVFQDKRRGIVKFRLARPGLMKDFAGMWRVQPYTSDAIGALSGSGQADAQSSNPWHSLTSTLNSYMGDRKAKSTLVTLEQSLEPAVRPPKPLEGLVKGIAVAQLQGLLTDLRLEVPRMKAGRPSCASLQQQQQQQQRSGNSQDSNGSQQGKRASPSAAGEKADEGDPRRHQWPADSWWGAIAGTKKQRKQVMWLETDLQDRHNLSPRGGSVRGVNRRC</sequence>
<proteinExistence type="predicted"/>
<dbReference type="Proteomes" id="UP001491310">
    <property type="component" value="Unassembled WGS sequence"/>
</dbReference>
<dbReference type="EMBL" id="JALJOT010000008">
    <property type="protein sequence ID" value="KAK9908444.1"/>
    <property type="molecule type" value="Genomic_DNA"/>
</dbReference>
<comment type="caution">
    <text evidence="2">The sequence shown here is derived from an EMBL/GenBank/DDBJ whole genome shotgun (WGS) entry which is preliminary data.</text>
</comment>
<evidence type="ECO:0000313" key="2">
    <source>
        <dbReference type="EMBL" id="KAK9908444.1"/>
    </source>
</evidence>
<dbReference type="InterPro" id="IPR023393">
    <property type="entry name" value="START-like_dom_sf"/>
</dbReference>
<gene>
    <name evidence="2" type="ORF">WJX75_007990</name>
</gene>
<feature type="compositionally biased region" description="Basic and acidic residues" evidence="1">
    <location>
        <begin position="232"/>
        <end position="241"/>
    </location>
</feature>
<accession>A0ABR2YN99</accession>
<dbReference type="PANTHER" id="PTHR31385">
    <property type="entry name" value="PUTATIVE (DUF220)-RELATED"/>
    <property type="match status" value="1"/>
</dbReference>
<feature type="region of interest" description="Disordered" evidence="1">
    <location>
        <begin position="192"/>
        <end position="249"/>
    </location>
</feature>
<feature type="compositionally biased region" description="Low complexity" evidence="1">
    <location>
        <begin position="201"/>
        <end position="222"/>
    </location>
</feature>
<reference evidence="2 3" key="1">
    <citation type="journal article" date="2024" name="Nat. Commun.">
        <title>Phylogenomics reveals the evolutionary origins of lichenization in chlorophyte algae.</title>
        <authorList>
            <person name="Puginier C."/>
            <person name="Libourel C."/>
            <person name="Otte J."/>
            <person name="Skaloud P."/>
            <person name="Haon M."/>
            <person name="Grisel S."/>
            <person name="Petersen M."/>
            <person name="Berrin J.G."/>
            <person name="Delaux P.M."/>
            <person name="Dal Grande F."/>
            <person name="Keller J."/>
        </authorList>
    </citation>
    <scope>NUCLEOTIDE SEQUENCE [LARGE SCALE GENOMIC DNA]</scope>
    <source>
        <strain evidence="2 3">SAG 216-7</strain>
    </source>
</reference>
<organism evidence="2 3">
    <name type="scientific">Coccomyxa subellipsoidea</name>
    <dbReference type="NCBI Taxonomy" id="248742"/>
    <lineage>
        <taxon>Eukaryota</taxon>
        <taxon>Viridiplantae</taxon>
        <taxon>Chlorophyta</taxon>
        <taxon>core chlorophytes</taxon>
        <taxon>Trebouxiophyceae</taxon>
        <taxon>Trebouxiophyceae incertae sedis</taxon>
        <taxon>Coccomyxaceae</taxon>
        <taxon>Coccomyxa</taxon>
    </lineage>
</organism>
<dbReference type="Gene3D" id="3.30.530.20">
    <property type="match status" value="1"/>
</dbReference>
<keyword evidence="3" id="KW-1185">Reference proteome</keyword>
<evidence type="ECO:0000313" key="3">
    <source>
        <dbReference type="Proteomes" id="UP001491310"/>
    </source>
</evidence>
<name>A0ABR2YN99_9CHLO</name>